<name>A0A4Z1I0S7_9HELO</name>
<feature type="compositionally biased region" description="Basic and acidic residues" evidence="1">
    <location>
        <begin position="166"/>
        <end position="210"/>
    </location>
</feature>
<evidence type="ECO:0000313" key="2">
    <source>
        <dbReference type="EMBL" id="TGO54946.1"/>
    </source>
</evidence>
<organism evidence="2 3">
    <name type="scientific">Botryotinia convoluta</name>
    <dbReference type="NCBI Taxonomy" id="54673"/>
    <lineage>
        <taxon>Eukaryota</taxon>
        <taxon>Fungi</taxon>
        <taxon>Dikarya</taxon>
        <taxon>Ascomycota</taxon>
        <taxon>Pezizomycotina</taxon>
        <taxon>Leotiomycetes</taxon>
        <taxon>Helotiales</taxon>
        <taxon>Sclerotiniaceae</taxon>
        <taxon>Botryotinia</taxon>
    </lineage>
</organism>
<evidence type="ECO:0000313" key="3">
    <source>
        <dbReference type="Proteomes" id="UP000297527"/>
    </source>
</evidence>
<protein>
    <submittedName>
        <fullName evidence="2">Uncharacterized protein</fullName>
    </submittedName>
</protein>
<feature type="compositionally biased region" description="Pro residues" evidence="1">
    <location>
        <begin position="85"/>
        <end position="106"/>
    </location>
</feature>
<dbReference type="Proteomes" id="UP000297527">
    <property type="component" value="Unassembled WGS sequence"/>
</dbReference>
<feature type="region of interest" description="Disordered" evidence="1">
    <location>
        <begin position="22"/>
        <end position="210"/>
    </location>
</feature>
<keyword evidence="3" id="KW-1185">Reference proteome</keyword>
<feature type="compositionally biased region" description="Polar residues" evidence="1">
    <location>
        <begin position="57"/>
        <end position="76"/>
    </location>
</feature>
<gene>
    <name evidence="2" type="ORF">BCON_0099g00100</name>
</gene>
<feature type="compositionally biased region" description="Low complexity" evidence="1">
    <location>
        <begin position="107"/>
        <end position="137"/>
    </location>
</feature>
<accession>A0A4Z1I0S7</accession>
<dbReference type="EMBL" id="PQXN01000099">
    <property type="protein sequence ID" value="TGO54946.1"/>
    <property type="molecule type" value="Genomic_DNA"/>
</dbReference>
<feature type="compositionally biased region" description="Low complexity" evidence="1">
    <location>
        <begin position="22"/>
        <end position="34"/>
    </location>
</feature>
<feature type="compositionally biased region" description="Basic and acidic residues" evidence="1">
    <location>
        <begin position="140"/>
        <end position="152"/>
    </location>
</feature>
<dbReference type="AlphaFoldDB" id="A0A4Z1I0S7"/>
<comment type="caution">
    <text evidence="2">The sequence shown here is derived from an EMBL/GenBank/DDBJ whole genome shotgun (WGS) entry which is preliminary data.</text>
</comment>
<evidence type="ECO:0000256" key="1">
    <source>
        <dbReference type="SAM" id="MobiDB-lite"/>
    </source>
</evidence>
<reference evidence="2 3" key="1">
    <citation type="submission" date="2017-12" db="EMBL/GenBank/DDBJ databases">
        <title>Comparative genomics of Botrytis spp.</title>
        <authorList>
            <person name="Valero-Jimenez C.A."/>
            <person name="Tapia P."/>
            <person name="Veloso J."/>
            <person name="Silva-Moreno E."/>
            <person name="Staats M."/>
            <person name="Valdes J.H."/>
            <person name="Van Kan J.A.L."/>
        </authorList>
    </citation>
    <scope>NUCLEOTIDE SEQUENCE [LARGE SCALE GENOMIC DNA]</scope>
    <source>
        <strain evidence="2 3">MUCL11595</strain>
    </source>
</reference>
<sequence>MTVEPKGILISLSPFLPPNLSNTLSNLTINPSSTPSKPFSRAKKSISLADSWEDEASSGSDTETDTAQPLSTENTLSPTSSSFPSAPPPTPISPPPPSEHFPPPPSSSSSKKPINSSAQEFENPYGYPGPSSSSPNSARGPERRQEKTDAVARRLIAGALGVRAPKKTEEQREYERVQKEKEMKRRKEEREEEERRRQEAEKIKKGVWDD</sequence>
<proteinExistence type="predicted"/>
<dbReference type="OrthoDB" id="5418203at2759"/>